<sequence>MARETAMEGIGGTGGEGRLAGRPYCRRSQEEWAEIRALYRAGATAKSLAERFGGTERTLYTHVSKHGCLRKDQPVVACALDEGAVHEAVRAGRGCAADAPVRALAEGASLGEAARAAAETAILMLREAQPARSYTYARLAGQLERLARGSAGTDGSDPDGTERGRQAALDFLRREALA</sequence>
<dbReference type="Gene3D" id="1.10.10.60">
    <property type="entry name" value="Homeodomain-like"/>
    <property type="match status" value="1"/>
</dbReference>
<gene>
    <name evidence="2" type="ORF">GGQ87_000821</name>
</gene>
<comment type="caution">
    <text evidence="2">The sequence shown here is derived from an EMBL/GenBank/DDBJ whole genome shotgun (WGS) entry which is preliminary data.</text>
</comment>
<dbReference type="Proteomes" id="UP000587415">
    <property type="component" value="Unassembled WGS sequence"/>
</dbReference>
<protein>
    <recommendedName>
        <fullName evidence="4">Resolvase HTH domain-containing protein</fullName>
    </recommendedName>
</protein>
<evidence type="ECO:0008006" key="4">
    <source>
        <dbReference type="Google" id="ProtNLM"/>
    </source>
</evidence>
<accession>A0A7X5YIH3</accession>
<dbReference type="EMBL" id="JAATJM010000001">
    <property type="protein sequence ID" value="NJC40563.1"/>
    <property type="molecule type" value="Genomic_DNA"/>
</dbReference>
<feature type="region of interest" description="Disordered" evidence="1">
    <location>
        <begin position="1"/>
        <end position="21"/>
    </location>
</feature>
<proteinExistence type="predicted"/>
<name>A0A7X5YIH3_9CAUL</name>
<keyword evidence="3" id="KW-1185">Reference proteome</keyword>
<evidence type="ECO:0000313" key="3">
    <source>
        <dbReference type="Proteomes" id="UP000587415"/>
    </source>
</evidence>
<reference evidence="2 3" key="1">
    <citation type="submission" date="2020-03" db="EMBL/GenBank/DDBJ databases">
        <title>Genomic Encyclopedia of Type Strains, Phase IV (KMG-IV): sequencing the most valuable type-strain genomes for metagenomic binning, comparative biology and taxonomic classification.</title>
        <authorList>
            <person name="Goeker M."/>
        </authorList>
    </citation>
    <scope>NUCLEOTIDE SEQUENCE [LARGE SCALE GENOMIC DNA]</scope>
    <source>
        <strain evidence="2 3">DSM 4736</strain>
    </source>
</reference>
<evidence type="ECO:0000256" key="1">
    <source>
        <dbReference type="SAM" id="MobiDB-lite"/>
    </source>
</evidence>
<organism evidence="2 3">
    <name type="scientific">Brevundimonas alba</name>
    <dbReference type="NCBI Taxonomy" id="74314"/>
    <lineage>
        <taxon>Bacteria</taxon>
        <taxon>Pseudomonadati</taxon>
        <taxon>Pseudomonadota</taxon>
        <taxon>Alphaproteobacteria</taxon>
        <taxon>Caulobacterales</taxon>
        <taxon>Caulobacteraceae</taxon>
        <taxon>Brevundimonas</taxon>
    </lineage>
</organism>
<feature type="compositionally biased region" description="Gly residues" evidence="1">
    <location>
        <begin position="9"/>
        <end position="18"/>
    </location>
</feature>
<evidence type="ECO:0000313" key="2">
    <source>
        <dbReference type="EMBL" id="NJC40563.1"/>
    </source>
</evidence>
<dbReference type="AlphaFoldDB" id="A0A7X5YIH3"/>